<dbReference type="EMBL" id="NVNL01000136">
    <property type="protein sequence ID" value="PEA85828.1"/>
    <property type="molecule type" value="Genomic_DNA"/>
</dbReference>
<dbReference type="AlphaFoldDB" id="A0A9X6TGA4"/>
<gene>
    <name evidence="2" type="ORF">CON71_33525</name>
</gene>
<keyword evidence="1" id="KW-0472">Membrane</keyword>
<evidence type="ECO:0000313" key="2">
    <source>
        <dbReference type="EMBL" id="PEA85828.1"/>
    </source>
</evidence>
<feature type="transmembrane region" description="Helical" evidence="1">
    <location>
        <begin position="54"/>
        <end position="77"/>
    </location>
</feature>
<sequence>MFLKLLTMGSPYQKNCTFGHNLDTKYPIPCTIRDRIFILLFYIVFNWISMLRSIVTVLLTLLLSLFLILTLIVSYALS</sequence>
<keyword evidence="1" id="KW-0812">Transmembrane</keyword>
<reference evidence="2 3" key="1">
    <citation type="submission" date="2017-09" db="EMBL/GenBank/DDBJ databases">
        <title>Large-scale bioinformatics analysis of Bacillus genomes uncovers conserved roles of natural products in bacterial physiology.</title>
        <authorList>
            <consortium name="Agbiome Team Llc"/>
            <person name="Bleich R.M."/>
            <person name="Grubbs K.J."/>
            <person name="Santa Maria K.C."/>
            <person name="Allen S.E."/>
            <person name="Farag S."/>
            <person name="Shank E.A."/>
            <person name="Bowers A."/>
        </authorList>
    </citation>
    <scope>NUCLEOTIDE SEQUENCE [LARGE SCALE GENOMIC DNA]</scope>
    <source>
        <strain evidence="2 3">AFS089089</strain>
    </source>
</reference>
<comment type="caution">
    <text evidence="2">The sequence shown here is derived from an EMBL/GenBank/DDBJ whole genome shotgun (WGS) entry which is preliminary data.</text>
</comment>
<organism evidence="2 3">
    <name type="scientific">Bacillus thuringiensis</name>
    <dbReference type="NCBI Taxonomy" id="1428"/>
    <lineage>
        <taxon>Bacteria</taxon>
        <taxon>Bacillati</taxon>
        <taxon>Bacillota</taxon>
        <taxon>Bacilli</taxon>
        <taxon>Bacillales</taxon>
        <taxon>Bacillaceae</taxon>
        <taxon>Bacillus</taxon>
        <taxon>Bacillus cereus group</taxon>
    </lineage>
</organism>
<evidence type="ECO:0000313" key="3">
    <source>
        <dbReference type="Proteomes" id="UP000220702"/>
    </source>
</evidence>
<accession>A0A9X6TGA4</accession>
<evidence type="ECO:0000256" key="1">
    <source>
        <dbReference type="SAM" id="Phobius"/>
    </source>
</evidence>
<proteinExistence type="predicted"/>
<protein>
    <submittedName>
        <fullName evidence="2">Uncharacterized protein</fullName>
    </submittedName>
</protein>
<keyword evidence="1" id="KW-1133">Transmembrane helix</keyword>
<feature type="transmembrane region" description="Helical" evidence="1">
    <location>
        <begin position="32"/>
        <end position="48"/>
    </location>
</feature>
<name>A0A9X6TGA4_BACTU</name>
<dbReference type="Proteomes" id="UP000220702">
    <property type="component" value="Unassembled WGS sequence"/>
</dbReference>